<keyword evidence="2 9" id="KW-0808">Transferase</keyword>
<comment type="subcellular location">
    <subcellularLocation>
        <location evidence="9">Cytoplasm</location>
    </subcellularLocation>
</comment>
<evidence type="ECO:0000313" key="12">
    <source>
        <dbReference type="Proteomes" id="UP000824070"/>
    </source>
</evidence>
<reference evidence="11" key="1">
    <citation type="submission" date="2020-10" db="EMBL/GenBank/DDBJ databases">
        <authorList>
            <person name="Gilroy R."/>
        </authorList>
    </citation>
    <scope>NUCLEOTIDE SEQUENCE</scope>
    <source>
        <strain evidence="11">ChiGjej1B1-22543</strain>
    </source>
</reference>
<dbReference type="PRINTS" id="PR01020">
    <property type="entry name" value="LPSBIOSNTHSS"/>
</dbReference>
<feature type="binding site" evidence="9">
    <location>
        <position position="87"/>
    </location>
    <ligand>
        <name>substrate</name>
    </ligand>
</feature>
<organism evidence="11 12">
    <name type="scientific">Candidatus Alloenteromonas pullicola</name>
    <dbReference type="NCBI Taxonomy" id="2840784"/>
    <lineage>
        <taxon>Bacteria</taxon>
        <taxon>Bacillati</taxon>
        <taxon>Bacillota</taxon>
        <taxon>Bacillota incertae sedis</taxon>
        <taxon>Candidatus Alloenteromonas</taxon>
    </lineage>
</organism>
<keyword evidence="5 9" id="KW-0067">ATP-binding</keyword>
<keyword evidence="3 9" id="KW-0548">Nucleotidyltransferase</keyword>
<dbReference type="GO" id="GO:0004595">
    <property type="term" value="F:pantetheine-phosphate adenylyltransferase activity"/>
    <property type="evidence" value="ECO:0007669"/>
    <property type="project" value="UniProtKB-UniRule"/>
</dbReference>
<evidence type="ECO:0000259" key="10">
    <source>
        <dbReference type="Pfam" id="PF01467"/>
    </source>
</evidence>
<comment type="cofactor">
    <cofactor evidence="9">
        <name>Mg(2+)</name>
        <dbReference type="ChEBI" id="CHEBI:18420"/>
    </cofactor>
</comment>
<dbReference type="NCBIfam" id="TIGR01510">
    <property type="entry name" value="coaD_prev_kdtB"/>
    <property type="match status" value="1"/>
</dbReference>
<dbReference type="NCBIfam" id="TIGR00125">
    <property type="entry name" value="cyt_tran_rel"/>
    <property type="match status" value="1"/>
</dbReference>
<keyword evidence="4 9" id="KW-0547">Nucleotide-binding</keyword>
<proteinExistence type="inferred from homology"/>
<dbReference type="EC" id="2.7.7.3" evidence="9"/>
<feature type="binding site" evidence="9">
    <location>
        <position position="73"/>
    </location>
    <ligand>
        <name>substrate</name>
    </ligand>
</feature>
<comment type="function">
    <text evidence="9">Reversibly transfers an adenylyl group from ATP to 4'-phosphopantetheine, yielding dephospho-CoA (dPCoA) and pyrophosphate.</text>
</comment>
<feature type="binding site" evidence="9">
    <location>
        <position position="17"/>
    </location>
    <ligand>
        <name>ATP</name>
        <dbReference type="ChEBI" id="CHEBI:30616"/>
    </ligand>
</feature>
<comment type="subunit">
    <text evidence="9">Homohexamer.</text>
</comment>
<feature type="site" description="Transition state stabilizer" evidence="9">
    <location>
        <position position="17"/>
    </location>
</feature>
<dbReference type="PANTHER" id="PTHR21342">
    <property type="entry name" value="PHOSPHOPANTETHEINE ADENYLYLTRANSFERASE"/>
    <property type="match status" value="1"/>
</dbReference>
<dbReference type="AlphaFoldDB" id="A0A9D1LNR1"/>
<protein>
    <recommendedName>
        <fullName evidence="9">Phosphopantetheine adenylyltransferase</fullName>
        <ecNumber evidence="9">2.7.7.3</ecNumber>
    </recommendedName>
    <alternativeName>
        <fullName evidence="9">Dephospho-CoA pyrophosphorylase</fullName>
    </alternativeName>
    <alternativeName>
        <fullName evidence="9">Pantetheine-phosphate adenylyltransferase</fullName>
        <shortName evidence="9">PPAT</shortName>
    </alternativeName>
</protein>
<evidence type="ECO:0000256" key="3">
    <source>
        <dbReference type="ARBA" id="ARBA00022695"/>
    </source>
</evidence>
<dbReference type="Pfam" id="PF01467">
    <property type="entry name" value="CTP_transf_like"/>
    <property type="match status" value="1"/>
</dbReference>
<feature type="binding site" evidence="9">
    <location>
        <begin position="88"/>
        <end position="90"/>
    </location>
    <ligand>
        <name>ATP</name>
        <dbReference type="ChEBI" id="CHEBI:30616"/>
    </ligand>
</feature>
<comment type="catalytic activity">
    <reaction evidence="8 9">
        <text>(R)-4'-phosphopantetheine + ATP + H(+) = 3'-dephospho-CoA + diphosphate</text>
        <dbReference type="Rhea" id="RHEA:19801"/>
        <dbReference type="ChEBI" id="CHEBI:15378"/>
        <dbReference type="ChEBI" id="CHEBI:30616"/>
        <dbReference type="ChEBI" id="CHEBI:33019"/>
        <dbReference type="ChEBI" id="CHEBI:57328"/>
        <dbReference type="ChEBI" id="CHEBI:61723"/>
        <dbReference type="EC" id="2.7.7.3"/>
    </reaction>
</comment>
<dbReference type="GO" id="GO:0005737">
    <property type="term" value="C:cytoplasm"/>
    <property type="evidence" value="ECO:0007669"/>
    <property type="project" value="UniProtKB-SubCell"/>
</dbReference>
<accession>A0A9D1LNR1</accession>
<dbReference type="Gene3D" id="3.40.50.620">
    <property type="entry name" value="HUPs"/>
    <property type="match status" value="1"/>
</dbReference>
<evidence type="ECO:0000256" key="6">
    <source>
        <dbReference type="ARBA" id="ARBA00022842"/>
    </source>
</evidence>
<keyword evidence="7 9" id="KW-0173">Coenzyme A biosynthesis</keyword>
<keyword evidence="1 9" id="KW-0963">Cytoplasm</keyword>
<dbReference type="InterPro" id="IPR001980">
    <property type="entry name" value="PPAT"/>
</dbReference>
<dbReference type="CDD" id="cd02163">
    <property type="entry name" value="PPAT"/>
    <property type="match status" value="1"/>
</dbReference>
<feature type="domain" description="Cytidyltransferase-like" evidence="10">
    <location>
        <begin position="5"/>
        <end position="132"/>
    </location>
</feature>
<evidence type="ECO:0000256" key="5">
    <source>
        <dbReference type="ARBA" id="ARBA00022840"/>
    </source>
</evidence>
<evidence type="ECO:0000313" key="11">
    <source>
        <dbReference type="EMBL" id="HIU45284.1"/>
    </source>
</evidence>
<sequence length="161" mass="17751">MKKAVYPGSFDPVTNGHLDVLKRACKVFDHVTLLLAVNPGKRSNFTVDQRLQMMREATAGMENVDVDFTSGLTVAYAKKAGAQHIIRGLRAVTDFEYEFQFAAANSYVDPDIDMVFFMAGSKTSFISSSTILELHKNGADISSLVPPSVVRMFELAKNQPK</sequence>
<dbReference type="GO" id="GO:0005524">
    <property type="term" value="F:ATP binding"/>
    <property type="evidence" value="ECO:0007669"/>
    <property type="project" value="UniProtKB-KW"/>
</dbReference>
<dbReference type="InterPro" id="IPR004821">
    <property type="entry name" value="Cyt_trans-like"/>
</dbReference>
<evidence type="ECO:0000256" key="4">
    <source>
        <dbReference type="ARBA" id="ARBA00022741"/>
    </source>
</evidence>
<feature type="binding site" evidence="9">
    <location>
        <position position="41"/>
    </location>
    <ligand>
        <name>substrate</name>
    </ligand>
</feature>
<feature type="binding site" evidence="9">
    <location>
        <position position="98"/>
    </location>
    <ligand>
        <name>ATP</name>
        <dbReference type="ChEBI" id="CHEBI:30616"/>
    </ligand>
</feature>
<comment type="similarity">
    <text evidence="9">Belongs to the bacterial CoaD family.</text>
</comment>
<dbReference type="InterPro" id="IPR014729">
    <property type="entry name" value="Rossmann-like_a/b/a_fold"/>
</dbReference>
<evidence type="ECO:0000256" key="7">
    <source>
        <dbReference type="ARBA" id="ARBA00022993"/>
    </source>
</evidence>
<feature type="binding site" evidence="9">
    <location>
        <begin position="9"/>
        <end position="10"/>
    </location>
    <ligand>
        <name>ATP</name>
        <dbReference type="ChEBI" id="CHEBI:30616"/>
    </ligand>
</feature>
<keyword evidence="6 9" id="KW-0460">Magnesium</keyword>
<dbReference type="SUPFAM" id="SSF52374">
    <property type="entry name" value="Nucleotidylyl transferase"/>
    <property type="match status" value="1"/>
</dbReference>
<reference evidence="11" key="2">
    <citation type="journal article" date="2021" name="PeerJ">
        <title>Extensive microbial diversity within the chicken gut microbiome revealed by metagenomics and culture.</title>
        <authorList>
            <person name="Gilroy R."/>
            <person name="Ravi A."/>
            <person name="Getino M."/>
            <person name="Pursley I."/>
            <person name="Horton D.L."/>
            <person name="Alikhan N.F."/>
            <person name="Baker D."/>
            <person name="Gharbi K."/>
            <person name="Hall N."/>
            <person name="Watson M."/>
            <person name="Adriaenssens E.M."/>
            <person name="Foster-Nyarko E."/>
            <person name="Jarju S."/>
            <person name="Secka A."/>
            <person name="Antonio M."/>
            <person name="Oren A."/>
            <person name="Chaudhuri R.R."/>
            <person name="La Ragione R."/>
            <person name="Hildebrand F."/>
            <person name="Pallen M.J."/>
        </authorList>
    </citation>
    <scope>NUCLEOTIDE SEQUENCE</scope>
    <source>
        <strain evidence="11">ChiGjej1B1-22543</strain>
    </source>
</reference>
<comment type="caution">
    <text evidence="11">The sequence shown here is derived from an EMBL/GenBank/DDBJ whole genome shotgun (WGS) entry which is preliminary data.</text>
</comment>
<feature type="binding site" evidence="9">
    <location>
        <begin position="123"/>
        <end position="129"/>
    </location>
    <ligand>
        <name>ATP</name>
        <dbReference type="ChEBI" id="CHEBI:30616"/>
    </ligand>
</feature>
<gene>
    <name evidence="9 11" type="primary">coaD</name>
    <name evidence="11" type="ORF">IAC52_03185</name>
</gene>
<dbReference type="EMBL" id="DVMV01000022">
    <property type="protein sequence ID" value="HIU45284.1"/>
    <property type="molecule type" value="Genomic_DNA"/>
</dbReference>
<name>A0A9D1LNR1_9FIRM</name>
<evidence type="ECO:0000256" key="1">
    <source>
        <dbReference type="ARBA" id="ARBA00022490"/>
    </source>
</evidence>
<evidence type="ECO:0000256" key="2">
    <source>
        <dbReference type="ARBA" id="ARBA00022679"/>
    </source>
</evidence>
<dbReference type="Proteomes" id="UP000824070">
    <property type="component" value="Unassembled WGS sequence"/>
</dbReference>
<evidence type="ECO:0000256" key="9">
    <source>
        <dbReference type="HAMAP-Rule" id="MF_00151"/>
    </source>
</evidence>
<dbReference type="PANTHER" id="PTHR21342:SF1">
    <property type="entry name" value="PHOSPHOPANTETHEINE ADENYLYLTRANSFERASE"/>
    <property type="match status" value="1"/>
</dbReference>
<dbReference type="GO" id="GO:0015937">
    <property type="term" value="P:coenzyme A biosynthetic process"/>
    <property type="evidence" value="ECO:0007669"/>
    <property type="project" value="UniProtKB-UniRule"/>
</dbReference>
<comment type="pathway">
    <text evidence="9">Cofactor biosynthesis; coenzyme A biosynthesis; CoA from (R)-pantothenate: step 4/5.</text>
</comment>
<dbReference type="HAMAP" id="MF_00151">
    <property type="entry name" value="PPAT_bact"/>
    <property type="match status" value="1"/>
</dbReference>
<feature type="binding site" evidence="9">
    <location>
        <position position="9"/>
    </location>
    <ligand>
        <name>substrate</name>
    </ligand>
</feature>
<evidence type="ECO:0000256" key="8">
    <source>
        <dbReference type="ARBA" id="ARBA00029346"/>
    </source>
</evidence>